<evidence type="ECO:0000313" key="9">
    <source>
        <dbReference type="EMBL" id="KAH6656603.1"/>
    </source>
</evidence>
<keyword evidence="2 7" id="KW-0812">Transmembrane</keyword>
<evidence type="ECO:0000256" key="2">
    <source>
        <dbReference type="ARBA" id="ARBA00022692"/>
    </source>
</evidence>
<dbReference type="GO" id="GO:0016020">
    <property type="term" value="C:membrane"/>
    <property type="evidence" value="ECO:0007669"/>
    <property type="project" value="UniProtKB-SubCell"/>
</dbReference>
<proteinExistence type="inferred from homology"/>
<name>A0A9P8UQW6_9PEZI</name>
<dbReference type="AlphaFoldDB" id="A0A9P8UQW6"/>
<dbReference type="OrthoDB" id="444631at2759"/>
<protein>
    <recommendedName>
        <fullName evidence="8">Rhodopsin domain-containing protein</fullName>
    </recommendedName>
</protein>
<evidence type="ECO:0000256" key="1">
    <source>
        <dbReference type="ARBA" id="ARBA00004141"/>
    </source>
</evidence>
<feature type="transmembrane region" description="Helical" evidence="7">
    <location>
        <begin position="6"/>
        <end position="24"/>
    </location>
</feature>
<feature type="compositionally biased region" description="Basic residues" evidence="6">
    <location>
        <begin position="306"/>
        <end position="318"/>
    </location>
</feature>
<feature type="transmembrane region" description="Helical" evidence="7">
    <location>
        <begin position="101"/>
        <end position="123"/>
    </location>
</feature>
<keyword evidence="3 7" id="KW-1133">Transmembrane helix</keyword>
<dbReference type="InterPro" id="IPR049326">
    <property type="entry name" value="Rhodopsin_dom_fungi"/>
</dbReference>
<feature type="transmembrane region" description="Helical" evidence="7">
    <location>
        <begin position="135"/>
        <end position="157"/>
    </location>
</feature>
<feature type="transmembrane region" description="Helical" evidence="7">
    <location>
        <begin position="206"/>
        <end position="232"/>
    </location>
</feature>
<dbReference type="EMBL" id="JAGPXC010000002">
    <property type="protein sequence ID" value="KAH6656603.1"/>
    <property type="molecule type" value="Genomic_DNA"/>
</dbReference>
<evidence type="ECO:0000313" key="10">
    <source>
        <dbReference type="Proteomes" id="UP000758603"/>
    </source>
</evidence>
<dbReference type="RefSeq" id="XP_045960837.1">
    <property type="nucleotide sequence ID" value="XM_046108715.1"/>
</dbReference>
<feature type="region of interest" description="Disordered" evidence="6">
    <location>
        <begin position="289"/>
        <end position="335"/>
    </location>
</feature>
<comment type="subcellular location">
    <subcellularLocation>
        <location evidence="1">Membrane</location>
        <topology evidence="1">Multi-pass membrane protein</topology>
    </subcellularLocation>
</comment>
<evidence type="ECO:0000256" key="3">
    <source>
        <dbReference type="ARBA" id="ARBA00022989"/>
    </source>
</evidence>
<comment type="caution">
    <text evidence="9">The sequence shown here is derived from an EMBL/GenBank/DDBJ whole genome shotgun (WGS) entry which is preliminary data.</text>
</comment>
<dbReference type="PANTHER" id="PTHR33048:SF47">
    <property type="entry name" value="INTEGRAL MEMBRANE PROTEIN-RELATED"/>
    <property type="match status" value="1"/>
</dbReference>
<feature type="domain" description="Rhodopsin" evidence="8">
    <location>
        <begin position="21"/>
        <end position="269"/>
    </location>
</feature>
<keyword evidence="10" id="KW-1185">Reference proteome</keyword>
<accession>A0A9P8UQW6</accession>
<organism evidence="9 10">
    <name type="scientific">Truncatella angustata</name>
    <dbReference type="NCBI Taxonomy" id="152316"/>
    <lineage>
        <taxon>Eukaryota</taxon>
        <taxon>Fungi</taxon>
        <taxon>Dikarya</taxon>
        <taxon>Ascomycota</taxon>
        <taxon>Pezizomycotina</taxon>
        <taxon>Sordariomycetes</taxon>
        <taxon>Xylariomycetidae</taxon>
        <taxon>Amphisphaeriales</taxon>
        <taxon>Sporocadaceae</taxon>
        <taxon>Truncatella</taxon>
    </lineage>
</organism>
<feature type="transmembrane region" description="Helical" evidence="7">
    <location>
        <begin position="36"/>
        <end position="56"/>
    </location>
</feature>
<sequence length="436" mass="48220">MKTHEAVGIATTVVATVFVGIRLFTRVKITHDNLGLSDYLNIAALISAWIFAILIFPFDPWIDRLLAAEAKSELTTDPELKQFFAYQVERVYERGFNRFNAVTSIFFALALTFARLSILVFYLRLSPVRSFHWAVHAVSTFLGLNTSLSVVLSLLVFDNNAESKIRAADQALSMFYGISNILVDVAILLLPIGVVWALQMAIRRKIAIICLFGVGAIVCAISTYRVTILTFISSRDTSSNPISNQLTLSFAETNGAIICGCVPITTRFFTQFLPELLAPYLRQYSKSPSTPHISNGGTCSTTIEKNRRRRENNKRRNFGFRDSGFASGSANHPGSRENIVGAGQNYEMAYQHIGFGRIDDEDPSQSYDSLERNVLGKGRAGTLIRAQTEVFAPDQELGITCIYDTSVSYGPGKSVALEVKPRGFKDIMQHTIHGSG</sequence>
<reference evidence="9" key="1">
    <citation type="journal article" date="2021" name="Nat. Commun.">
        <title>Genetic determinants of endophytism in the Arabidopsis root mycobiome.</title>
        <authorList>
            <person name="Mesny F."/>
            <person name="Miyauchi S."/>
            <person name="Thiergart T."/>
            <person name="Pickel B."/>
            <person name="Atanasova L."/>
            <person name="Karlsson M."/>
            <person name="Huettel B."/>
            <person name="Barry K.W."/>
            <person name="Haridas S."/>
            <person name="Chen C."/>
            <person name="Bauer D."/>
            <person name="Andreopoulos W."/>
            <person name="Pangilinan J."/>
            <person name="LaButti K."/>
            <person name="Riley R."/>
            <person name="Lipzen A."/>
            <person name="Clum A."/>
            <person name="Drula E."/>
            <person name="Henrissat B."/>
            <person name="Kohler A."/>
            <person name="Grigoriev I.V."/>
            <person name="Martin F.M."/>
            <person name="Hacquard S."/>
        </authorList>
    </citation>
    <scope>NUCLEOTIDE SEQUENCE</scope>
    <source>
        <strain evidence="9">MPI-SDFR-AT-0073</strain>
    </source>
</reference>
<evidence type="ECO:0000256" key="6">
    <source>
        <dbReference type="SAM" id="MobiDB-lite"/>
    </source>
</evidence>
<evidence type="ECO:0000256" key="5">
    <source>
        <dbReference type="ARBA" id="ARBA00038359"/>
    </source>
</evidence>
<feature type="compositionally biased region" description="Polar residues" evidence="6">
    <location>
        <begin position="289"/>
        <end position="303"/>
    </location>
</feature>
<gene>
    <name evidence="9" type="ORF">BKA67DRAFT_672342</name>
</gene>
<evidence type="ECO:0000256" key="7">
    <source>
        <dbReference type="SAM" id="Phobius"/>
    </source>
</evidence>
<evidence type="ECO:0000259" key="8">
    <source>
        <dbReference type="Pfam" id="PF20684"/>
    </source>
</evidence>
<dbReference type="Proteomes" id="UP000758603">
    <property type="component" value="Unassembled WGS sequence"/>
</dbReference>
<evidence type="ECO:0000256" key="4">
    <source>
        <dbReference type="ARBA" id="ARBA00023136"/>
    </source>
</evidence>
<dbReference type="InterPro" id="IPR052337">
    <property type="entry name" value="SAT4-like"/>
</dbReference>
<feature type="transmembrane region" description="Helical" evidence="7">
    <location>
        <begin position="177"/>
        <end position="199"/>
    </location>
</feature>
<dbReference type="GeneID" id="70137606"/>
<dbReference type="Pfam" id="PF20684">
    <property type="entry name" value="Fung_rhodopsin"/>
    <property type="match status" value="1"/>
</dbReference>
<keyword evidence="4 7" id="KW-0472">Membrane</keyword>
<comment type="similarity">
    <text evidence="5">Belongs to the SAT4 family.</text>
</comment>
<dbReference type="PANTHER" id="PTHR33048">
    <property type="entry name" value="PTH11-LIKE INTEGRAL MEMBRANE PROTEIN (AFU_ORTHOLOGUE AFUA_5G11245)"/>
    <property type="match status" value="1"/>
</dbReference>